<name>A0A140E5I1_9GAMM</name>
<reference evidence="2 3" key="1">
    <citation type="journal article" date="2015" name="Environ. Microbiol.">
        <title>Methane oxidation coupled to nitrate reduction under hypoxia by the Gammaproteobacterium Methylomonas denitrificans, sp. nov. type strain FJG1.</title>
        <authorList>
            <person name="Kits K.D."/>
            <person name="Klotz M.G."/>
            <person name="Stein L.Y."/>
        </authorList>
    </citation>
    <scope>NUCLEOTIDE SEQUENCE [LARGE SCALE GENOMIC DNA]</scope>
    <source>
        <strain evidence="2 3">FJG1</strain>
    </source>
</reference>
<evidence type="ECO:0000313" key="3">
    <source>
        <dbReference type="Proteomes" id="UP000030512"/>
    </source>
</evidence>
<proteinExistence type="predicted"/>
<feature type="chain" id="PRO_5007807358" description="Beta-lactamase-inhibitor-like PepSY-like domain-containing protein" evidence="1">
    <location>
        <begin position="24"/>
        <end position="157"/>
    </location>
</feature>
<dbReference type="EMBL" id="CP014476">
    <property type="protein sequence ID" value="AMK75655.1"/>
    <property type="molecule type" value="Genomic_DNA"/>
</dbReference>
<evidence type="ECO:0000256" key="1">
    <source>
        <dbReference type="SAM" id="SignalP"/>
    </source>
</evidence>
<evidence type="ECO:0000313" key="2">
    <source>
        <dbReference type="EMBL" id="AMK75655.1"/>
    </source>
</evidence>
<dbReference type="KEGG" id="mdn:JT25_003995"/>
<dbReference type="RefSeq" id="WP_036278394.1">
    <property type="nucleotide sequence ID" value="NZ_CP014476.1"/>
</dbReference>
<feature type="signal peptide" evidence="1">
    <location>
        <begin position="1"/>
        <end position="23"/>
    </location>
</feature>
<gene>
    <name evidence="2" type="ORF">JT25_003995</name>
</gene>
<dbReference type="OrthoDB" id="5572562at2"/>
<keyword evidence="1" id="KW-0732">Signal</keyword>
<dbReference type="SUPFAM" id="SSF160574">
    <property type="entry name" value="BT0923-like"/>
    <property type="match status" value="1"/>
</dbReference>
<accession>A0A140E5I1</accession>
<keyword evidence="3" id="KW-1185">Reference proteome</keyword>
<protein>
    <recommendedName>
        <fullName evidence="4">Beta-lactamase-inhibitor-like PepSY-like domain-containing protein</fullName>
    </recommendedName>
</protein>
<dbReference type="Proteomes" id="UP000030512">
    <property type="component" value="Chromosome"/>
</dbReference>
<dbReference type="AlphaFoldDB" id="A0A140E5I1"/>
<evidence type="ECO:0008006" key="4">
    <source>
        <dbReference type="Google" id="ProtNLM"/>
    </source>
</evidence>
<sequence length="157" mass="17311">MRTLLLSLLAATAFCGSVSTAQAQETGNVTVPDKVRANILKRHPQAQDFKATHETHFGQQVLEVSFKDLEDEIKHELFRTDGALFANEILLANGLEISPDVTKVLADNFPGYKLHKAELVINPNGVGEEYELFIEVGGSKWKVAVNDKGKITDKDAY</sequence>
<organism evidence="2 3">
    <name type="scientific">Methylomonas denitrificans</name>
    <dbReference type="NCBI Taxonomy" id="1538553"/>
    <lineage>
        <taxon>Bacteria</taxon>
        <taxon>Pseudomonadati</taxon>
        <taxon>Pseudomonadota</taxon>
        <taxon>Gammaproteobacteria</taxon>
        <taxon>Methylococcales</taxon>
        <taxon>Methylococcaceae</taxon>
        <taxon>Methylomonas</taxon>
    </lineage>
</organism>